<organism evidence="2 3">
    <name type="scientific">Protopolystoma xenopodis</name>
    <dbReference type="NCBI Taxonomy" id="117903"/>
    <lineage>
        <taxon>Eukaryota</taxon>
        <taxon>Metazoa</taxon>
        <taxon>Spiralia</taxon>
        <taxon>Lophotrochozoa</taxon>
        <taxon>Platyhelminthes</taxon>
        <taxon>Monogenea</taxon>
        <taxon>Polyopisthocotylea</taxon>
        <taxon>Polystomatidea</taxon>
        <taxon>Polystomatidae</taxon>
        <taxon>Protopolystoma</taxon>
    </lineage>
</organism>
<evidence type="ECO:0000313" key="3">
    <source>
        <dbReference type="Proteomes" id="UP000784294"/>
    </source>
</evidence>
<gene>
    <name evidence="2" type="ORF">PXEA_LOCUS4752</name>
</gene>
<accession>A0A3S5CIM5</accession>
<dbReference type="Proteomes" id="UP000784294">
    <property type="component" value="Unassembled WGS sequence"/>
</dbReference>
<proteinExistence type="predicted"/>
<keyword evidence="3" id="KW-1185">Reference proteome</keyword>
<evidence type="ECO:0000256" key="1">
    <source>
        <dbReference type="SAM" id="MobiDB-lite"/>
    </source>
</evidence>
<dbReference type="EMBL" id="CAAALY010011467">
    <property type="protein sequence ID" value="VEL11312.1"/>
    <property type="molecule type" value="Genomic_DNA"/>
</dbReference>
<sequence length="95" mass="10861">MELETTPIRGSGRRSDDRPSCTEPFCVSHRPTCFVGHKRVKCKSRRLSPFSQRPSPELGEAMSSTDWCPTKGLATRFEVFGTRSFYRIFLTSSRK</sequence>
<comment type="caution">
    <text evidence="2">The sequence shown here is derived from an EMBL/GenBank/DDBJ whole genome shotgun (WGS) entry which is preliminary data.</text>
</comment>
<feature type="region of interest" description="Disordered" evidence="1">
    <location>
        <begin position="1"/>
        <end position="21"/>
    </location>
</feature>
<dbReference type="AlphaFoldDB" id="A0A3S5CIM5"/>
<name>A0A3S5CIM5_9PLAT</name>
<evidence type="ECO:0000313" key="2">
    <source>
        <dbReference type="EMBL" id="VEL11312.1"/>
    </source>
</evidence>
<protein>
    <submittedName>
        <fullName evidence="2">Uncharacterized protein</fullName>
    </submittedName>
</protein>
<reference evidence="2" key="1">
    <citation type="submission" date="2018-11" db="EMBL/GenBank/DDBJ databases">
        <authorList>
            <consortium name="Pathogen Informatics"/>
        </authorList>
    </citation>
    <scope>NUCLEOTIDE SEQUENCE</scope>
</reference>